<evidence type="ECO:0000313" key="3">
    <source>
        <dbReference type="Proteomes" id="UP000267841"/>
    </source>
</evidence>
<keyword evidence="1" id="KW-0472">Membrane</keyword>
<protein>
    <submittedName>
        <fullName evidence="2">Uncharacterized protein</fullName>
    </submittedName>
</protein>
<dbReference type="EMBL" id="RCCJ01000001">
    <property type="protein sequence ID" value="RLJ71513.1"/>
    <property type="molecule type" value="Genomic_DNA"/>
</dbReference>
<organism evidence="2 3">
    <name type="scientific">Hydrogenivirga caldilitoris</name>
    <dbReference type="NCBI Taxonomy" id="246264"/>
    <lineage>
        <taxon>Bacteria</taxon>
        <taxon>Pseudomonadati</taxon>
        <taxon>Aquificota</taxon>
        <taxon>Aquificia</taxon>
        <taxon>Aquificales</taxon>
        <taxon>Aquificaceae</taxon>
        <taxon>Hydrogenivirga</taxon>
    </lineage>
</organism>
<accession>A0A497XXL5</accession>
<sequence length="58" mass="6700">MKLVFVYGRCTPIVKYMAGLLTGLLRAMGRKSRKKLKEKTKKIVERDRVLYNKLAKAS</sequence>
<dbReference type="Proteomes" id="UP000267841">
    <property type="component" value="Unassembled WGS sequence"/>
</dbReference>
<name>A0A497XXL5_9AQUI</name>
<reference evidence="2 3" key="1">
    <citation type="submission" date="2018-10" db="EMBL/GenBank/DDBJ databases">
        <title>Genomic Encyclopedia of Archaeal and Bacterial Type Strains, Phase II (KMG-II): from individual species to whole genera.</title>
        <authorList>
            <person name="Goeker M."/>
        </authorList>
    </citation>
    <scope>NUCLEOTIDE SEQUENCE [LARGE SCALE GENOMIC DNA]</scope>
    <source>
        <strain evidence="2 3">DSM 16510</strain>
    </source>
</reference>
<evidence type="ECO:0000313" key="2">
    <source>
        <dbReference type="EMBL" id="RLJ71513.1"/>
    </source>
</evidence>
<keyword evidence="1" id="KW-1133">Transmembrane helix</keyword>
<keyword evidence="1" id="KW-0812">Transmembrane</keyword>
<feature type="transmembrane region" description="Helical" evidence="1">
    <location>
        <begin position="6"/>
        <end position="27"/>
    </location>
</feature>
<gene>
    <name evidence="2" type="ORF">BCF55_1815</name>
</gene>
<dbReference type="AlphaFoldDB" id="A0A497XXL5"/>
<comment type="caution">
    <text evidence="2">The sequence shown here is derived from an EMBL/GenBank/DDBJ whole genome shotgun (WGS) entry which is preliminary data.</text>
</comment>
<keyword evidence="3" id="KW-1185">Reference proteome</keyword>
<evidence type="ECO:0000256" key="1">
    <source>
        <dbReference type="SAM" id="Phobius"/>
    </source>
</evidence>
<proteinExistence type="predicted"/>